<dbReference type="EMBL" id="MU151079">
    <property type="protein sequence ID" value="KAF9451822.1"/>
    <property type="molecule type" value="Genomic_DNA"/>
</dbReference>
<comment type="caution">
    <text evidence="2">The sequence shown here is derived from an EMBL/GenBank/DDBJ whole genome shotgun (WGS) entry which is preliminary data.</text>
</comment>
<evidence type="ECO:0000313" key="3">
    <source>
        <dbReference type="Proteomes" id="UP000807342"/>
    </source>
</evidence>
<accession>A0A9P6C4Y4</accession>
<feature type="compositionally biased region" description="Basic residues" evidence="1">
    <location>
        <begin position="22"/>
        <end position="34"/>
    </location>
</feature>
<sequence length="429" mass="47638">MPTTRRQAKEGMTTEATEARSKPRQKKEHKKAPKPSKEMRQLGTKPSKKERQNISVGDKRTVKHEEAVSDENEDLPQKRRKLEDDDQTPRGIYQAGVIERGHIYFFYRPKVQLEEAHSVEEVRNLHMLLVPSPPGFAVAATSAEQSTGIKGKYDPERVEEAGLKILEPGADAIPAPASTHESKKYRLITIGKKHLPDPEKHAIQSARKEIFWGTVTALGDNLEELQKGLGPKTYETKTRGTRHEVSSRLAARGAYAIVNTEATTPSRRTTHLGYHLSHPPPSEMGDVQRELGIATASSFVVQVKNPLAPATGPRRVSGKGASYPDWLMHAVFGTPTDGETKQTRGREDYGLRFASCETPELLDYLHAQLLLIAARSGEEGLEESLGEGRGEALHRVEEGESKESINRVFEELGVHTEMYPAEPLEGGWI</sequence>
<dbReference type="AlphaFoldDB" id="A0A9P6C4Y4"/>
<dbReference type="PANTHER" id="PTHR34776">
    <property type="entry name" value="F17F16.3 PROTEIN"/>
    <property type="match status" value="1"/>
</dbReference>
<protein>
    <submittedName>
        <fullName evidence="2">Uncharacterized protein</fullName>
    </submittedName>
</protein>
<organism evidence="2 3">
    <name type="scientific">Macrolepiota fuliginosa MF-IS2</name>
    <dbReference type="NCBI Taxonomy" id="1400762"/>
    <lineage>
        <taxon>Eukaryota</taxon>
        <taxon>Fungi</taxon>
        <taxon>Dikarya</taxon>
        <taxon>Basidiomycota</taxon>
        <taxon>Agaricomycotina</taxon>
        <taxon>Agaricomycetes</taxon>
        <taxon>Agaricomycetidae</taxon>
        <taxon>Agaricales</taxon>
        <taxon>Agaricineae</taxon>
        <taxon>Agaricaceae</taxon>
        <taxon>Macrolepiota</taxon>
    </lineage>
</organism>
<evidence type="ECO:0000313" key="2">
    <source>
        <dbReference type="EMBL" id="KAF9451822.1"/>
    </source>
</evidence>
<name>A0A9P6C4Y4_9AGAR</name>
<reference evidence="2" key="1">
    <citation type="submission" date="2020-11" db="EMBL/GenBank/DDBJ databases">
        <authorList>
            <consortium name="DOE Joint Genome Institute"/>
            <person name="Ahrendt S."/>
            <person name="Riley R."/>
            <person name="Andreopoulos W."/>
            <person name="Labutti K."/>
            <person name="Pangilinan J."/>
            <person name="Ruiz-Duenas F.J."/>
            <person name="Barrasa J.M."/>
            <person name="Sanchez-Garcia M."/>
            <person name="Camarero S."/>
            <person name="Miyauchi S."/>
            <person name="Serrano A."/>
            <person name="Linde D."/>
            <person name="Babiker R."/>
            <person name="Drula E."/>
            <person name="Ayuso-Fernandez I."/>
            <person name="Pacheco R."/>
            <person name="Padilla G."/>
            <person name="Ferreira P."/>
            <person name="Barriuso J."/>
            <person name="Kellner H."/>
            <person name="Castanera R."/>
            <person name="Alfaro M."/>
            <person name="Ramirez L."/>
            <person name="Pisabarro A.G."/>
            <person name="Kuo A."/>
            <person name="Tritt A."/>
            <person name="Lipzen A."/>
            <person name="He G."/>
            <person name="Yan M."/>
            <person name="Ng V."/>
            <person name="Cullen D."/>
            <person name="Martin F."/>
            <person name="Rosso M.-N."/>
            <person name="Henrissat B."/>
            <person name="Hibbett D."/>
            <person name="Martinez A.T."/>
            <person name="Grigoriev I.V."/>
        </authorList>
    </citation>
    <scope>NUCLEOTIDE SEQUENCE</scope>
    <source>
        <strain evidence="2">MF-IS2</strain>
    </source>
</reference>
<gene>
    <name evidence="2" type="ORF">P691DRAFT_300234</name>
</gene>
<evidence type="ECO:0000256" key="1">
    <source>
        <dbReference type="SAM" id="MobiDB-lite"/>
    </source>
</evidence>
<dbReference type="OrthoDB" id="1028014at2759"/>
<feature type="region of interest" description="Disordered" evidence="1">
    <location>
        <begin position="1"/>
        <end position="88"/>
    </location>
</feature>
<proteinExistence type="predicted"/>
<dbReference type="PANTHER" id="PTHR34776:SF1">
    <property type="entry name" value="F17F16.3 PROTEIN"/>
    <property type="match status" value="1"/>
</dbReference>
<dbReference type="Proteomes" id="UP000807342">
    <property type="component" value="Unassembled WGS sequence"/>
</dbReference>
<feature type="compositionally biased region" description="Basic and acidic residues" evidence="1">
    <location>
        <begin position="47"/>
        <end position="67"/>
    </location>
</feature>
<keyword evidence="3" id="KW-1185">Reference proteome</keyword>